<dbReference type="InterPro" id="IPR004789">
    <property type="entry name" value="Acetalactate_synth_ssu"/>
</dbReference>
<evidence type="ECO:0000256" key="1">
    <source>
        <dbReference type="ARBA" id="ARBA00004974"/>
    </source>
</evidence>
<evidence type="ECO:0000313" key="8">
    <source>
        <dbReference type="EMBL" id="MFC6889520.1"/>
    </source>
</evidence>
<dbReference type="Pfam" id="PF10369">
    <property type="entry name" value="ALS_ss_C"/>
    <property type="match status" value="1"/>
</dbReference>
<evidence type="ECO:0000256" key="5">
    <source>
        <dbReference type="ARBA" id="ARBA00023304"/>
    </source>
</evidence>
<dbReference type="GO" id="GO:0003984">
    <property type="term" value="F:acetolactate synthase activity"/>
    <property type="evidence" value="ECO:0007669"/>
    <property type="project" value="UniProtKB-EC"/>
</dbReference>
<dbReference type="InterPro" id="IPR019455">
    <property type="entry name" value="Acetolactate_synth_ssu_C"/>
</dbReference>
<evidence type="ECO:0000259" key="7">
    <source>
        <dbReference type="PROSITE" id="PS51671"/>
    </source>
</evidence>
<comment type="pathway">
    <text evidence="1">Amino-acid biosynthesis; L-isoleucine biosynthesis; L-isoleucine from 2-oxobutanoate: step 1/4.</text>
</comment>
<feature type="region of interest" description="Disordered" evidence="6">
    <location>
        <begin position="209"/>
        <end position="232"/>
    </location>
</feature>
<dbReference type="PROSITE" id="PS51671">
    <property type="entry name" value="ACT"/>
    <property type="match status" value="1"/>
</dbReference>
<dbReference type="Gene3D" id="3.30.70.260">
    <property type="match status" value="1"/>
</dbReference>
<dbReference type="Gene3D" id="3.30.70.1150">
    <property type="entry name" value="ACT-like. Chain A, domain 2"/>
    <property type="match status" value="1"/>
</dbReference>
<dbReference type="PANTHER" id="PTHR30239:SF0">
    <property type="entry name" value="ACETOLACTATE SYNTHASE SMALL SUBUNIT 1, CHLOROPLASTIC"/>
    <property type="match status" value="1"/>
</dbReference>
<evidence type="ECO:0000256" key="2">
    <source>
        <dbReference type="ARBA" id="ARBA00005025"/>
    </source>
</evidence>
<dbReference type="RefSeq" id="WP_379768405.1">
    <property type="nucleotide sequence ID" value="NZ_JBHSXI010000012.1"/>
</dbReference>
<feature type="region of interest" description="Disordered" evidence="6">
    <location>
        <begin position="1"/>
        <end position="44"/>
    </location>
</feature>
<dbReference type="GO" id="GO:0008652">
    <property type="term" value="P:amino acid biosynthetic process"/>
    <property type="evidence" value="ECO:0007669"/>
    <property type="project" value="UniProtKB-KW"/>
</dbReference>
<dbReference type="GO" id="GO:0005737">
    <property type="term" value="C:cytoplasm"/>
    <property type="evidence" value="ECO:0007669"/>
    <property type="project" value="UniProtKB-ARBA"/>
</dbReference>
<comment type="similarity">
    <text evidence="3">Belongs to the acetolactate synthase small subunit family.</text>
</comment>
<keyword evidence="8" id="KW-0808">Transferase</keyword>
<evidence type="ECO:0000313" key="9">
    <source>
        <dbReference type="Proteomes" id="UP001596333"/>
    </source>
</evidence>
<evidence type="ECO:0000256" key="4">
    <source>
        <dbReference type="ARBA" id="ARBA00022605"/>
    </source>
</evidence>
<accession>A0ABD5UJ61</accession>
<dbReference type="NCBIfam" id="TIGR00119">
    <property type="entry name" value="acolac_sm"/>
    <property type="match status" value="1"/>
</dbReference>
<sequence length="232" mass="24539">MSGESAASGHDSDTESGGDSRPMPGDQPGPEERPHPEGRRNLEGIRIDPVVEAEHESRRAVISALVEDEPGVLARVSGLVSRRQFNIESLTVGPTTVDGHSRITMVVEETDPGIDQIEKQMAKLKPVISVGEVAGDAVTAELVLLKVQADDPAAVHAVSEMYDGRTLDAGPRTITVQLTGDEARIDDALDAFRQFGIIEIARTGQTALARGDIPTAPGEKPGTAGEPTTHDD</sequence>
<dbReference type="InterPro" id="IPR027271">
    <property type="entry name" value="Acetolactate_synth/TF_NikR_C"/>
</dbReference>
<protein>
    <submittedName>
        <fullName evidence="8">Acetolactate synthase small subunit</fullName>
        <ecNumber evidence="8">2.2.1.6</ecNumber>
    </submittedName>
</protein>
<dbReference type="InterPro" id="IPR039557">
    <property type="entry name" value="AHAS_ACT"/>
</dbReference>
<dbReference type="NCBIfam" id="NF008864">
    <property type="entry name" value="PRK11895.1"/>
    <property type="match status" value="1"/>
</dbReference>
<dbReference type="EMBL" id="JBHSXI010000012">
    <property type="protein sequence ID" value="MFC6889520.1"/>
    <property type="molecule type" value="Genomic_DNA"/>
</dbReference>
<dbReference type="PANTHER" id="PTHR30239">
    <property type="entry name" value="ACETOLACTATE SYNTHASE SMALL SUBUNIT"/>
    <property type="match status" value="1"/>
</dbReference>
<dbReference type="Pfam" id="PF22629">
    <property type="entry name" value="ACT_AHAS_ss"/>
    <property type="match status" value="1"/>
</dbReference>
<keyword evidence="4" id="KW-0028">Amino-acid biosynthesis</keyword>
<comment type="pathway">
    <text evidence="2">Amino-acid biosynthesis; L-valine biosynthesis; L-valine from pyruvate: step 1/4.</text>
</comment>
<dbReference type="GO" id="GO:0009082">
    <property type="term" value="P:branched-chain amino acid biosynthetic process"/>
    <property type="evidence" value="ECO:0007669"/>
    <property type="project" value="UniProtKB-KW"/>
</dbReference>
<gene>
    <name evidence="8" type="primary">ilvN</name>
    <name evidence="8" type="ORF">ACFQEY_10895</name>
</gene>
<dbReference type="AlphaFoldDB" id="A0ABD5UJ61"/>
<evidence type="ECO:0000256" key="6">
    <source>
        <dbReference type="SAM" id="MobiDB-lite"/>
    </source>
</evidence>
<name>A0ABD5UJ61_9EURY</name>
<dbReference type="CDD" id="cd04878">
    <property type="entry name" value="ACT_AHAS"/>
    <property type="match status" value="1"/>
</dbReference>
<dbReference type="InterPro" id="IPR002912">
    <property type="entry name" value="ACT_dom"/>
</dbReference>
<dbReference type="InterPro" id="IPR054480">
    <property type="entry name" value="AHAS_small-like_ACT"/>
</dbReference>
<comment type="caution">
    <text evidence="8">The sequence shown here is derived from an EMBL/GenBank/DDBJ whole genome shotgun (WGS) entry which is preliminary data.</text>
</comment>
<evidence type="ECO:0000256" key="3">
    <source>
        <dbReference type="ARBA" id="ARBA00006341"/>
    </source>
</evidence>
<dbReference type="Proteomes" id="UP001596333">
    <property type="component" value="Unassembled WGS sequence"/>
</dbReference>
<reference evidence="8 9" key="1">
    <citation type="journal article" date="2019" name="Int. J. Syst. Evol. Microbiol.">
        <title>The Global Catalogue of Microorganisms (GCM) 10K type strain sequencing project: providing services to taxonomists for standard genome sequencing and annotation.</title>
        <authorList>
            <consortium name="The Broad Institute Genomics Platform"/>
            <consortium name="The Broad Institute Genome Sequencing Center for Infectious Disease"/>
            <person name="Wu L."/>
            <person name="Ma J."/>
        </authorList>
    </citation>
    <scope>NUCLEOTIDE SEQUENCE [LARGE SCALE GENOMIC DNA]</scope>
    <source>
        <strain evidence="8 9">Y73</strain>
    </source>
</reference>
<keyword evidence="9" id="KW-1185">Reference proteome</keyword>
<keyword evidence="5" id="KW-0100">Branched-chain amino acid biosynthesis</keyword>
<dbReference type="EC" id="2.2.1.6" evidence="8"/>
<feature type="compositionally biased region" description="Basic and acidic residues" evidence="6">
    <location>
        <begin position="30"/>
        <end position="44"/>
    </location>
</feature>
<organism evidence="8 9">
    <name type="scientific">Halorubrum trueperi</name>
    <dbReference type="NCBI Taxonomy" id="2004704"/>
    <lineage>
        <taxon>Archaea</taxon>
        <taxon>Methanobacteriati</taxon>
        <taxon>Methanobacteriota</taxon>
        <taxon>Stenosarchaea group</taxon>
        <taxon>Halobacteria</taxon>
        <taxon>Halobacteriales</taxon>
        <taxon>Haloferacaceae</taxon>
        <taxon>Halorubrum</taxon>
    </lineage>
</organism>
<dbReference type="InterPro" id="IPR045865">
    <property type="entry name" value="ACT-like_dom_sf"/>
</dbReference>
<proteinExistence type="inferred from homology"/>
<feature type="domain" description="ACT" evidence="7">
    <location>
        <begin position="61"/>
        <end position="138"/>
    </location>
</feature>
<dbReference type="SUPFAM" id="SSF55021">
    <property type="entry name" value="ACT-like"/>
    <property type="match status" value="2"/>
</dbReference>